<dbReference type="AlphaFoldDB" id="U2T119"/>
<organism evidence="2 3">
    <name type="scientific">Leifsonia aquatica ATCC 14665</name>
    <dbReference type="NCBI Taxonomy" id="1358026"/>
    <lineage>
        <taxon>Bacteria</taxon>
        <taxon>Bacillati</taxon>
        <taxon>Actinomycetota</taxon>
        <taxon>Actinomycetes</taxon>
        <taxon>Micrococcales</taxon>
        <taxon>Microbacteriaceae</taxon>
        <taxon>Leifsonia</taxon>
    </lineage>
</organism>
<evidence type="ECO:0000313" key="2">
    <source>
        <dbReference type="EMBL" id="ERK71193.1"/>
    </source>
</evidence>
<keyword evidence="1" id="KW-1133">Transmembrane helix</keyword>
<gene>
    <name evidence="2" type="ORF">N136_02459</name>
</gene>
<reference evidence="2 3" key="1">
    <citation type="submission" date="2013-08" db="EMBL/GenBank/DDBJ databases">
        <authorList>
            <person name="Weinstock G."/>
            <person name="Sodergren E."/>
            <person name="Wylie T."/>
            <person name="Fulton L."/>
            <person name="Fulton R."/>
            <person name="Fronick C."/>
            <person name="O'Laughlin M."/>
            <person name="Godfrey J."/>
            <person name="Miner T."/>
            <person name="Herter B."/>
            <person name="Appelbaum E."/>
            <person name="Cordes M."/>
            <person name="Lek S."/>
            <person name="Wollam A."/>
            <person name="Pepin K.H."/>
            <person name="Palsikar V.B."/>
            <person name="Mitreva M."/>
            <person name="Wilson R.K."/>
        </authorList>
    </citation>
    <scope>NUCLEOTIDE SEQUENCE [LARGE SCALE GENOMIC DNA]</scope>
    <source>
        <strain evidence="2 3">ATCC 14665</strain>
    </source>
</reference>
<sequence length="125" mass="13508">MLCRMSTKSRQGPHPETTLEIRDHRGLWGALAGLITAVLIAYPLSASIAFATHPATQRLFGGRLESASQFGFQAFWWVLALACLALPFIVGYGIAKLSVRTLTVIGAVVVILLILLVVLGQLFAF</sequence>
<feature type="transmembrane region" description="Helical" evidence="1">
    <location>
        <begin position="27"/>
        <end position="54"/>
    </location>
</feature>
<keyword evidence="1" id="KW-0472">Membrane</keyword>
<comment type="caution">
    <text evidence="2">The sequence shown here is derived from an EMBL/GenBank/DDBJ whole genome shotgun (WGS) entry which is preliminary data.</text>
</comment>
<accession>U2T119</accession>
<keyword evidence="1" id="KW-0812">Transmembrane</keyword>
<dbReference type="HOGENOM" id="CLU_1989864_0_0_11"/>
<evidence type="ECO:0000313" key="3">
    <source>
        <dbReference type="Proteomes" id="UP000016605"/>
    </source>
</evidence>
<dbReference type="PATRIC" id="fig|1358026.3.peg.2093"/>
<name>U2T119_LEIAQ</name>
<feature type="transmembrane region" description="Helical" evidence="1">
    <location>
        <begin position="74"/>
        <end position="95"/>
    </location>
</feature>
<protein>
    <submittedName>
        <fullName evidence="2">Uncharacterized protein</fullName>
    </submittedName>
</protein>
<dbReference type="Proteomes" id="UP000016605">
    <property type="component" value="Unassembled WGS sequence"/>
</dbReference>
<dbReference type="EMBL" id="AWVQ01000316">
    <property type="protein sequence ID" value="ERK71193.1"/>
    <property type="molecule type" value="Genomic_DNA"/>
</dbReference>
<evidence type="ECO:0000256" key="1">
    <source>
        <dbReference type="SAM" id="Phobius"/>
    </source>
</evidence>
<feature type="transmembrane region" description="Helical" evidence="1">
    <location>
        <begin position="102"/>
        <end position="124"/>
    </location>
</feature>
<proteinExistence type="predicted"/>